<reference evidence="1" key="1">
    <citation type="submission" date="2017-07" db="EMBL/GenBank/DDBJ databases">
        <title>Taro Niue Genome Assembly and Annotation.</title>
        <authorList>
            <person name="Atibalentja N."/>
            <person name="Keating K."/>
            <person name="Fields C.J."/>
        </authorList>
    </citation>
    <scope>NUCLEOTIDE SEQUENCE</scope>
    <source>
        <strain evidence="1">Niue_2</strain>
        <tissue evidence="1">Leaf</tissue>
    </source>
</reference>
<dbReference type="Proteomes" id="UP000652761">
    <property type="component" value="Unassembled WGS sequence"/>
</dbReference>
<evidence type="ECO:0000313" key="1">
    <source>
        <dbReference type="EMBL" id="MQL99374.1"/>
    </source>
</evidence>
<dbReference type="AlphaFoldDB" id="A0A843W2W5"/>
<proteinExistence type="predicted"/>
<accession>A0A843W2W5</accession>
<evidence type="ECO:0000313" key="2">
    <source>
        <dbReference type="Proteomes" id="UP000652761"/>
    </source>
</evidence>
<gene>
    <name evidence="1" type="ORF">Taro_032094</name>
</gene>
<protein>
    <submittedName>
        <fullName evidence="1">Uncharacterized protein</fullName>
    </submittedName>
</protein>
<comment type="caution">
    <text evidence="1">The sequence shown here is derived from an EMBL/GenBank/DDBJ whole genome shotgun (WGS) entry which is preliminary data.</text>
</comment>
<keyword evidence="2" id="KW-1185">Reference proteome</keyword>
<dbReference type="EMBL" id="NMUH01002339">
    <property type="protein sequence ID" value="MQL99374.1"/>
    <property type="molecule type" value="Genomic_DNA"/>
</dbReference>
<organism evidence="1 2">
    <name type="scientific">Colocasia esculenta</name>
    <name type="common">Wild taro</name>
    <name type="synonym">Arum esculentum</name>
    <dbReference type="NCBI Taxonomy" id="4460"/>
    <lineage>
        <taxon>Eukaryota</taxon>
        <taxon>Viridiplantae</taxon>
        <taxon>Streptophyta</taxon>
        <taxon>Embryophyta</taxon>
        <taxon>Tracheophyta</taxon>
        <taxon>Spermatophyta</taxon>
        <taxon>Magnoliopsida</taxon>
        <taxon>Liliopsida</taxon>
        <taxon>Araceae</taxon>
        <taxon>Aroideae</taxon>
        <taxon>Colocasieae</taxon>
        <taxon>Colocasia</taxon>
    </lineage>
</organism>
<name>A0A843W2W5_COLES</name>
<sequence>MNRSFYGGHEPRQLFACETWSLGGGLPVRLEVEVLIMNMFERDGYVRVRLGGQWTEGAGAVGLVTGGPPCTQMDPSPPLTYNASGAYVMTPSIPI</sequence>